<dbReference type="Gene3D" id="1.10.3470.10">
    <property type="entry name" value="ABC transporter involved in vitamin B12 uptake, BtuC"/>
    <property type="match status" value="1"/>
</dbReference>
<evidence type="ECO:0000256" key="5">
    <source>
        <dbReference type="ARBA" id="ARBA00022692"/>
    </source>
</evidence>
<keyword evidence="6 8" id="KW-1133">Transmembrane helix</keyword>
<dbReference type="InterPro" id="IPR037294">
    <property type="entry name" value="ABC_BtuC-like"/>
</dbReference>
<dbReference type="InterPro" id="IPR000522">
    <property type="entry name" value="ABC_transptr_permease_BtuC"/>
</dbReference>
<sequence>MNQGVWERGECHVNQTLHRFKTGTVIIVGILLLLAGFTASLSIGAYSISFSEVFGLLFSPDGSKASSIIETIRLPRAVTGVVIGMCLASAGGLMQAITNNPLASPQVFGVNAGASLMVVIGVVLFPGLGAGTLVYAAFLGAAAGGAAVYYMASTGGGMTPVKLALSGITIHLLLSSMIEGVVLFHETSTEDVLFWLAGGIDGRAWPDVQLLLPWAAVGLFGAVVIGKPLTTLGLGDDVAQGLGQKIGWIRGGAAILVVILAGISVAVAGPIGFIGLIIPNIIRKLLGPDYRILLPVSALYGAVLLTSADVLSRFISYPGEAPVGIVTALIGAPFFLYLAGRGGRNA</sequence>
<comment type="caution">
    <text evidence="9">The sequence shown here is derived from an EMBL/GenBank/DDBJ whole genome shotgun (WGS) entry which is preliminary data.</text>
</comment>
<protein>
    <submittedName>
        <fullName evidence="9">Iron chelate uptake ABC transporter family permease subunit</fullName>
    </submittedName>
</protein>
<feature type="transmembrane region" description="Helical" evidence="8">
    <location>
        <begin position="103"/>
        <end position="125"/>
    </location>
</feature>
<evidence type="ECO:0000256" key="8">
    <source>
        <dbReference type="SAM" id="Phobius"/>
    </source>
</evidence>
<dbReference type="AlphaFoldDB" id="A0A845DLE0"/>
<dbReference type="Proteomes" id="UP000460949">
    <property type="component" value="Unassembled WGS sequence"/>
</dbReference>
<dbReference type="GO" id="GO:0005886">
    <property type="term" value="C:plasma membrane"/>
    <property type="evidence" value="ECO:0007669"/>
    <property type="project" value="UniProtKB-SubCell"/>
</dbReference>
<proteinExistence type="inferred from homology"/>
<evidence type="ECO:0000256" key="2">
    <source>
        <dbReference type="ARBA" id="ARBA00007935"/>
    </source>
</evidence>
<feature type="transmembrane region" description="Helical" evidence="8">
    <location>
        <begin position="25"/>
        <end position="58"/>
    </location>
</feature>
<reference evidence="9 10" key="1">
    <citation type="submission" date="2019-11" db="EMBL/GenBank/DDBJ databases">
        <title>Genome sequences of 17 halophilic strains isolated from different environments.</title>
        <authorList>
            <person name="Furrow R.E."/>
        </authorList>
    </citation>
    <scope>NUCLEOTIDE SEQUENCE [LARGE SCALE GENOMIC DNA]</scope>
    <source>
        <strain evidence="9 10">22511_23_Filter</strain>
    </source>
</reference>
<gene>
    <name evidence="9" type="ORF">GLW04_00270</name>
</gene>
<feature type="transmembrane region" description="Helical" evidence="8">
    <location>
        <begin position="210"/>
        <end position="229"/>
    </location>
</feature>
<dbReference type="EMBL" id="WMET01000001">
    <property type="protein sequence ID" value="MYL18300.1"/>
    <property type="molecule type" value="Genomic_DNA"/>
</dbReference>
<feature type="transmembrane region" description="Helical" evidence="8">
    <location>
        <begin position="249"/>
        <end position="278"/>
    </location>
</feature>
<organism evidence="9 10">
    <name type="scientific">Halobacillus litoralis</name>
    <dbReference type="NCBI Taxonomy" id="45668"/>
    <lineage>
        <taxon>Bacteria</taxon>
        <taxon>Bacillati</taxon>
        <taxon>Bacillota</taxon>
        <taxon>Bacilli</taxon>
        <taxon>Bacillales</taxon>
        <taxon>Bacillaceae</taxon>
        <taxon>Halobacillus</taxon>
    </lineage>
</organism>
<dbReference type="CDD" id="cd06550">
    <property type="entry name" value="TM_ABC_iron-siderophores_like"/>
    <property type="match status" value="1"/>
</dbReference>
<evidence type="ECO:0000256" key="1">
    <source>
        <dbReference type="ARBA" id="ARBA00004651"/>
    </source>
</evidence>
<comment type="similarity">
    <text evidence="2">Belongs to the binding-protein-dependent transport system permease family. FecCD subfamily.</text>
</comment>
<evidence type="ECO:0000313" key="9">
    <source>
        <dbReference type="EMBL" id="MYL18300.1"/>
    </source>
</evidence>
<keyword evidence="7 8" id="KW-0472">Membrane</keyword>
<feature type="transmembrane region" description="Helical" evidence="8">
    <location>
        <begin position="78"/>
        <end position="97"/>
    </location>
</feature>
<dbReference type="SUPFAM" id="SSF81345">
    <property type="entry name" value="ABC transporter involved in vitamin B12 uptake, BtuC"/>
    <property type="match status" value="1"/>
</dbReference>
<dbReference type="GO" id="GO:0022857">
    <property type="term" value="F:transmembrane transporter activity"/>
    <property type="evidence" value="ECO:0007669"/>
    <property type="project" value="InterPro"/>
</dbReference>
<dbReference type="GO" id="GO:0033214">
    <property type="term" value="P:siderophore-iron import into cell"/>
    <property type="evidence" value="ECO:0007669"/>
    <property type="project" value="TreeGrafter"/>
</dbReference>
<evidence type="ECO:0000256" key="4">
    <source>
        <dbReference type="ARBA" id="ARBA00022475"/>
    </source>
</evidence>
<keyword evidence="4" id="KW-1003">Cell membrane</keyword>
<dbReference type="PANTHER" id="PTHR30472">
    <property type="entry name" value="FERRIC ENTEROBACTIN TRANSPORT SYSTEM PERMEASE PROTEIN"/>
    <property type="match status" value="1"/>
</dbReference>
<evidence type="ECO:0000313" key="10">
    <source>
        <dbReference type="Proteomes" id="UP000460949"/>
    </source>
</evidence>
<name>A0A845DLE0_9BACI</name>
<dbReference type="Pfam" id="PF01032">
    <property type="entry name" value="FecCD"/>
    <property type="match status" value="1"/>
</dbReference>
<evidence type="ECO:0000256" key="3">
    <source>
        <dbReference type="ARBA" id="ARBA00022448"/>
    </source>
</evidence>
<keyword evidence="5 8" id="KW-0812">Transmembrane</keyword>
<keyword evidence="3" id="KW-0813">Transport</keyword>
<dbReference type="PANTHER" id="PTHR30472:SF1">
    <property type="entry name" value="FE(3+) DICITRATE TRANSPORT SYSTEM PERMEASE PROTEIN FECC-RELATED"/>
    <property type="match status" value="1"/>
</dbReference>
<feature type="transmembrane region" description="Helical" evidence="8">
    <location>
        <begin position="132"/>
        <end position="152"/>
    </location>
</feature>
<comment type="subcellular location">
    <subcellularLocation>
        <location evidence="1">Cell membrane</location>
        <topology evidence="1">Multi-pass membrane protein</topology>
    </subcellularLocation>
</comment>
<feature type="transmembrane region" description="Helical" evidence="8">
    <location>
        <begin position="290"/>
        <end position="315"/>
    </location>
</feature>
<evidence type="ECO:0000256" key="7">
    <source>
        <dbReference type="ARBA" id="ARBA00023136"/>
    </source>
</evidence>
<evidence type="ECO:0000256" key="6">
    <source>
        <dbReference type="ARBA" id="ARBA00022989"/>
    </source>
</evidence>
<feature type="transmembrane region" description="Helical" evidence="8">
    <location>
        <begin position="164"/>
        <end position="184"/>
    </location>
</feature>
<accession>A0A845DLE0</accession>
<feature type="transmembrane region" description="Helical" evidence="8">
    <location>
        <begin position="321"/>
        <end position="340"/>
    </location>
</feature>
<dbReference type="FunFam" id="1.10.3470.10:FF:000001">
    <property type="entry name" value="Vitamin B12 ABC transporter permease BtuC"/>
    <property type="match status" value="1"/>
</dbReference>